<dbReference type="AlphaFoldDB" id="A0A0G4MK30"/>
<reference evidence="5 6" key="1">
    <citation type="submission" date="2015-05" db="EMBL/GenBank/DDBJ databases">
        <authorList>
            <person name="Fogelqvist Johan"/>
        </authorList>
    </citation>
    <scope>NUCLEOTIDE SEQUENCE [LARGE SCALE GENOMIC DNA]</scope>
    <source>
        <strain evidence="2">VL1</strain>
        <strain evidence="3">VL2</strain>
    </source>
</reference>
<accession>A0A0G4MK30</accession>
<evidence type="ECO:0000313" key="4">
    <source>
        <dbReference type="EMBL" id="KAG7117753.1"/>
    </source>
</evidence>
<dbReference type="EMBL" id="JAEMWZ010000436">
    <property type="protein sequence ID" value="KAG7117753.1"/>
    <property type="molecule type" value="Genomic_DNA"/>
</dbReference>
<evidence type="ECO:0000259" key="1">
    <source>
        <dbReference type="PROSITE" id="PS51186"/>
    </source>
</evidence>
<proteinExistence type="predicted"/>
<dbReference type="EMBL" id="CVQH01020195">
    <property type="protein sequence ID" value="CRK26504.1"/>
    <property type="molecule type" value="Genomic_DNA"/>
</dbReference>
<feature type="domain" description="N-acetyltransferase" evidence="1">
    <location>
        <begin position="64"/>
        <end position="237"/>
    </location>
</feature>
<organism evidence="3 6">
    <name type="scientific">Verticillium longisporum</name>
    <name type="common">Verticillium dahliae var. longisporum</name>
    <dbReference type="NCBI Taxonomy" id="100787"/>
    <lineage>
        <taxon>Eukaryota</taxon>
        <taxon>Fungi</taxon>
        <taxon>Dikarya</taxon>
        <taxon>Ascomycota</taxon>
        <taxon>Pezizomycotina</taxon>
        <taxon>Sordariomycetes</taxon>
        <taxon>Hypocreomycetidae</taxon>
        <taxon>Glomerellales</taxon>
        <taxon>Plectosphaerellaceae</taxon>
        <taxon>Verticillium</taxon>
    </lineage>
</organism>
<gene>
    <name evidence="2" type="ORF">BN1708_004232</name>
    <name evidence="3" type="ORF">BN1723_014869</name>
    <name evidence="4" type="ORF">HYQ45_015717</name>
</gene>
<dbReference type="Gene3D" id="3.40.630.30">
    <property type="match status" value="1"/>
</dbReference>
<protein>
    <recommendedName>
        <fullName evidence="1">N-acetyltransferase domain-containing protein</fullName>
    </recommendedName>
</protein>
<evidence type="ECO:0000313" key="6">
    <source>
        <dbReference type="Proteomes" id="UP000045706"/>
    </source>
</evidence>
<reference evidence="4" key="2">
    <citation type="journal article" date="2021" name="Mol. Plant Pathol.">
        <title>A 20-kb lineage-specific genomic region tames virulence in pathogenic amphidiploid Verticillium longisporum.</title>
        <authorList>
            <person name="Harting R."/>
            <person name="Starke J."/>
            <person name="Kusch H."/>
            <person name="Poggeler S."/>
            <person name="Maurus I."/>
            <person name="Schluter R."/>
            <person name="Landesfeind M."/>
            <person name="Bulla I."/>
            <person name="Nowrousian M."/>
            <person name="de Jonge R."/>
            <person name="Stahlhut G."/>
            <person name="Hoff K.J."/>
            <person name="Asshauer K.P."/>
            <person name="Thurmer A."/>
            <person name="Stanke M."/>
            <person name="Daniel R."/>
            <person name="Morgenstern B."/>
            <person name="Thomma B.P.H.J."/>
            <person name="Kronstad J.W."/>
            <person name="Braus-Stromeyer S.A."/>
            <person name="Braus G.H."/>
        </authorList>
    </citation>
    <scope>NUCLEOTIDE SEQUENCE</scope>
    <source>
        <strain evidence="4">Vl32</strain>
    </source>
</reference>
<evidence type="ECO:0000313" key="2">
    <source>
        <dbReference type="EMBL" id="CRK26504.1"/>
    </source>
</evidence>
<dbReference type="PROSITE" id="PS51186">
    <property type="entry name" value="GNAT"/>
    <property type="match status" value="1"/>
</dbReference>
<dbReference type="PANTHER" id="PTHR42791:SF16">
    <property type="entry name" value="N-ACETYLTRANSFERASE DOMAIN-CONTAINING PROTEIN"/>
    <property type="match status" value="1"/>
</dbReference>
<dbReference type="OrthoDB" id="410198at2759"/>
<evidence type="ECO:0000313" key="3">
    <source>
        <dbReference type="EMBL" id="CRK34529.1"/>
    </source>
</evidence>
<dbReference type="SUPFAM" id="SSF55729">
    <property type="entry name" value="Acyl-CoA N-acyltransferases (Nat)"/>
    <property type="match status" value="1"/>
</dbReference>
<evidence type="ECO:0000313" key="5">
    <source>
        <dbReference type="Proteomes" id="UP000044602"/>
    </source>
</evidence>
<dbReference type="Proteomes" id="UP000044602">
    <property type="component" value="Unassembled WGS sequence"/>
</dbReference>
<dbReference type="Proteomes" id="UP000045706">
    <property type="component" value="Unassembled WGS sequence"/>
</dbReference>
<dbReference type="Proteomes" id="UP000689129">
    <property type="component" value="Unassembled WGS sequence"/>
</dbReference>
<dbReference type="GO" id="GO:0016747">
    <property type="term" value="F:acyltransferase activity, transferring groups other than amino-acyl groups"/>
    <property type="evidence" value="ECO:0007669"/>
    <property type="project" value="InterPro"/>
</dbReference>
<dbReference type="CDD" id="cd04301">
    <property type="entry name" value="NAT_SF"/>
    <property type="match status" value="1"/>
</dbReference>
<sequence>MPLLFRDGTAADLAAITTIFLAAFASEPLIARTHPYAAQYPSHPHLYYRRFFEARFWGPEQQILRVAVDAETDSPVAFAWFRRPWRAADAAARAAHEGPATLRFWLAPPVHAARAVATWLWPCRSVRVVDGNAFAAMHDRVEARLVAADPRPPRRRDAWYLSTLAVDPAVQGQGAGSWLVRDALSRIVDPEGAACWLIGLEGVEPFYDRFGFREIDRANEGRLADWTGGAVMIRESSQ</sequence>
<dbReference type="InterPro" id="IPR016181">
    <property type="entry name" value="Acyl_CoA_acyltransferase"/>
</dbReference>
<feature type="non-terminal residue" evidence="3">
    <location>
        <position position="238"/>
    </location>
</feature>
<dbReference type="PANTHER" id="PTHR42791">
    <property type="entry name" value="GNAT FAMILY ACETYLTRANSFERASE"/>
    <property type="match status" value="1"/>
</dbReference>
<dbReference type="EMBL" id="CVQI01026780">
    <property type="protein sequence ID" value="CRK34529.1"/>
    <property type="molecule type" value="Genomic_DNA"/>
</dbReference>
<dbReference type="InterPro" id="IPR052523">
    <property type="entry name" value="Trichothecene_AcTrans"/>
</dbReference>
<keyword evidence="5" id="KW-1185">Reference proteome</keyword>
<dbReference type="InterPro" id="IPR000182">
    <property type="entry name" value="GNAT_dom"/>
</dbReference>
<dbReference type="Pfam" id="PF13508">
    <property type="entry name" value="Acetyltransf_7"/>
    <property type="match status" value="1"/>
</dbReference>
<name>A0A0G4MK30_VERLO</name>
<dbReference type="STRING" id="100787.A0A0G4MK30"/>